<dbReference type="AlphaFoldDB" id="A0A3P6RJY7"/>
<reference evidence="1 2" key="1">
    <citation type="submission" date="2018-11" db="EMBL/GenBank/DDBJ databases">
        <authorList>
            <consortium name="Pathogen Informatics"/>
        </authorList>
    </citation>
    <scope>NUCLEOTIDE SEQUENCE [LARGE SCALE GENOMIC DNA]</scope>
</reference>
<accession>A0A3P6RJY7</accession>
<evidence type="ECO:0000313" key="2">
    <source>
        <dbReference type="Proteomes" id="UP000271889"/>
    </source>
</evidence>
<dbReference type="OrthoDB" id="5862316at2759"/>
<sequence length="135" mass="15751">MLHLMSVGVTPRGQSWYSQRVRQGMNILNLERFVEEEHNVVELVSFMDYFIRAAFFQLTSSERLAAFLKKGSDSDAQDWSWSFYVLLSAISLLPQQSHQRLSILVAQWFARCDGDTWKAIYSWIEENNINHEISS</sequence>
<gene>
    <name evidence="1" type="ORF">CGOC_LOCUS2930</name>
</gene>
<evidence type="ECO:0000313" key="1">
    <source>
        <dbReference type="EMBL" id="VDK54195.1"/>
    </source>
</evidence>
<proteinExistence type="predicted"/>
<keyword evidence="2" id="KW-1185">Reference proteome</keyword>
<protein>
    <submittedName>
        <fullName evidence="1">Uncharacterized protein</fullName>
    </submittedName>
</protein>
<name>A0A3P6RJY7_CYLGO</name>
<dbReference type="EMBL" id="UYRV01006985">
    <property type="protein sequence ID" value="VDK54195.1"/>
    <property type="molecule type" value="Genomic_DNA"/>
</dbReference>
<dbReference type="Proteomes" id="UP000271889">
    <property type="component" value="Unassembled WGS sequence"/>
</dbReference>
<organism evidence="1 2">
    <name type="scientific">Cylicostephanus goldi</name>
    <name type="common">Nematode worm</name>
    <dbReference type="NCBI Taxonomy" id="71465"/>
    <lineage>
        <taxon>Eukaryota</taxon>
        <taxon>Metazoa</taxon>
        <taxon>Ecdysozoa</taxon>
        <taxon>Nematoda</taxon>
        <taxon>Chromadorea</taxon>
        <taxon>Rhabditida</taxon>
        <taxon>Rhabditina</taxon>
        <taxon>Rhabditomorpha</taxon>
        <taxon>Strongyloidea</taxon>
        <taxon>Strongylidae</taxon>
        <taxon>Cylicostephanus</taxon>
    </lineage>
</organism>